<dbReference type="OrthoDB" id="3176171at2759"/>
<evidence type="ECO:0000256" key="3">
    <source>
        <dbReference type="SAM" id="MobiDB-lite"/>
    </source>
</evidence>
<dbReference type="SUPFAM" id="SSF52540">
    <property type="entry name" value="P-loop containing nucleoside triphosphate hydrolases"/>
    <property type="match status" value="1"/>
</dbReference>
<keyword evidence="2" id="KW-0175">Coiled coil</keyword>
<dbReference type="InterPro" id="IPR027417">
    <property type="entry name" value="P-loop_NTPase"/>
</dbReference>
<dbReference type="PANTHER" id="PTHR47972:SF28">
    <property type="entry name" value="KINESIN-LIKE PROTEIN KLP-3"/>
    <property type="match status" value="1"/>
</dbReference>
<dbReference type="InterPro" id="IPR027640">
    <property type="entry name" value="Kinesin-like_fam"/>
</dbReference>
<dbReference type="Pfam" id="PF00225">
    <property type="entry name" value="Kinesin"/>
    <property type="match status" value="1"/>
</dbReference>
<dbReference type="InterPro" id="IPR001752">
    <property type="entry name" value="Kinesin_motor_dom"/>
</dbReference>
<feature type="compositionally biased region" description="Polar residues" evidence="3">
    <location>
        <begin position="1"/>
        <end position="12"/>
    </location>
</feature>
<dbReference type="Proteomes" id="UP000301737">
    <property type="component" value="Unassembled WGS sequence"/>
</dbReference>
<dbReference type="EMBL" id="BIMX01000001">
    <property type="protein sequence ID" value="GCE97180.1"/>
    <property type="molecule type" value="Genomic_DNA"/>
</dbReference>
<dbReference type="InterPro" id="IPR036961">
    <property type="entry name" value="Kinesin_motor_dom_sf"/>
</dbReference>
<dbReference type="GO" id="GO:0008017">
    <property type="term" value="F:microtubule binding"/>
    <property type="evidence" value="ECO:0007669"/>
    <property type="project" value="InterPro"/>
</dbReference>
<protein>
    <submittedName>
        <fullName evidence="5">Kinesin-like nuclear fusion protein</fullName>
    </submittedName>
</protein>
<dbReference type="GO" id="GO:0003777">
    <property type="term" value="F:microtubule motor activity"/>
    <property type="evidence" value="ECO:0007669"/>
    <property type="project" value="InterPro"/>
</dbReference>
<feature type="domain" description="Kinesin motor" evidence="4">
    <location>
        <begin position="379"/>
        <end position="714"/>
    </location>
</feature>
<sequence length="733" mass="84804">MNSIPSTPTRIKSNGSSIPSSRINGSSPRNYRRQNGSTTPPIPYSPVEQHNDYNDNNDNNDNNDHNNKNQTILRGTSGTSYKNNFHLTSFYKENIRDLNQLQDSLFQKKSQMDVLLDELSECQGKYKNIEFKWENLKEERSLKNQQMNLKNNELARLKEELVTKNGFLEQGHQLHLQQMRAKNDADINKMENEYRVQSERLKFAKVKKFENERNSLLDKVEDVRNKIITNEANLQNMLRECETNHYRAKENWLQGYQRDWKENVQINENFSNDVSALEQQIKTVLEPLCDKKIQEVATLRDKLQDLKDSLEQRQNDTQSVKRKIDETKENTLQTKRKRQELHEYIYNTKSELQQIDEILIKEETMRRALHNELQELRGNIRVFCRIRPPLKYENPNTSHLSVNKFDDENGCQTMEIVKSNNSGNSIPQHFKFDRIFDQNETNESVFEEIGQLVQSSLDGYNVCIFAYGQTGSGKTYTMLNPRNGIIPATITHIFSWIENLKERGWNYEINCQFIEIYNENIADLLRGDQEDEQTNTKHEIRHNQETNTTSVTNITLCPLNSEEQVESLLKKANRLRSTASTSANERSSRSHSVFIIFLKGSNHLTGEESDGILNLVDLAGSERINTSQVLGERLRETQNINKSLSCLGDVVHALGSNDAAKRHIPFRNSKLTYLLQYSLTGNSKTLMFVNISACESHLNETLNSLRFASKVNSTKMIARDSYGLRNENAVINV</sequence>
<evidence type="ECO:0000259" key="4">
    <source>
        <dbReference type="PROSITE" id="PS50067"/>
    </source>
</evidence>
<reference evidence="5 6" key="1">
    <citation type="submission" date="2019-01" db="EMBL/GenBank/DDBJ databases">
        <title>Draft Genome Sequencing of Zygosaccharomyces mellis Ca-7.</title>
        <authorList>
            <person name="Shiwa Y."/>
            <person name="Kanesaki Y."/>
            <person name="Ishige T."/>
            <person name="Mura K."/>
            <person name="Hori T."/>
            <person name="Tamura T."/>
        </authorList>
    </citation>
    <scope>NUCLEOTIDE SEQUENCE [LARGE SCALE GENOMIC DNA]</scope>
    <source>
        <strain evidence="5 6">Ca-7</strain>
    </source>
</reference>
<dbReference type="PANTHER" id="PTHR47972">
    <property type="entry name" value="KINESIN-LIKE PROTEIN KLP-3"/>
    <property type="match status" value="1"/>
</dbReference>
<keyword evidence="1" id="KW-0547">Nucleotide-binding</keyword>
<dbReference type="FunFam" id="3.40.850.10:FF:000106">
    <property type="entry name" value="Kinesin-like protein KAR3"/>
    <property type="match status" value="1"/>
</dbReference>
<evidence type="ECO:0000256" key="2">
    <source>
        <dbReference type="SAM" id="Coils"/>
    </source>
</evidence>
<feature type="region of interest" description="Disordered" evidence="3">
    <location>
        <begin position="1"/>
        <end position="79"/>
    </location>
</feature>
<comment type="similarity">
    <text evidence="1">Belongs to the TRAFAC class myosin-kinesin ATPase superfamily. Kinesin family.</text>
</comment>
<keyword evidence="1" id="KW-0067">ATP-binding</keyword>
<proteinExistence type="inferred from homology"/>
<dbReference type="AlphaFoldDB" id="A0A4C2DYX7"/>
<dbReference type="PRINTS" id="PR00380">
    <property type="entry name" value="KINESINHEAVY"/>
</dbReference>
<dbReference type="PROSITE" id="PS50067">
    <property type="entry name" value="KINESIN_MOTOR_2"/>
    <property type="match status" value="1"/>
</dbReference>
<comment type="caution">
    <text evidence="5">The sequence shown here is derived from an EMBL/GenBank/DDBJ whole genome shotgun (WGS) entry which is preliminary data.</text>
</comment>
<feature type="compositionally biased region" description="Polar residues" evidence="3">
    <location>
        <begin position="70"/>
        <end position="79"/>
    </location>
</feature>
<dbReference type="GO" id="GO:0007018">
    <property type="term" value="P:microtubule-based movement"/>
    <property type="evidence" value="ECO:0007669"/>
    <property type="project" value="InterPro"/>
</dbReference>
<feature type="compositionally biased region" description="Low complexity" evidence="3">
    <location>
        <begin position="13"/>
        <end position="29"/>
    </location>
</feature>
<name>A0A4C2DYX7_9SACH</name>
<dbReference type="Gene3D" id="3.40.850.10">
    <property type="entry name" value="Kinesin motor domain"/>
    <property type="match status" value="1"/>
</dbReference>
<evidence type="ECO:0000256" key="1">
    <source>
        <dbReference type="PROSITE-ProRule" id="PRU00283"/>
    </source>
</evidence>
<dbReference type="SMART" id="SM00129">
    <property type="entry name" value="KISc"/>
    <property type="match status" value="1"/>
</dbReference>
<evidence type="ECO:0000313" key="6">
    <source>
        <dbReference type="Proteomes" id="UP000301737"/>
    </source>
</evidence>
<dbReference type="GO" id="GO:0005524">
    <property type="term" value="F:ATP binding"/>
    <property type="evidence" value="ECO:0007669"/>
    <property type="project" value="UniProtKB-UniRule"/>
</dbReference>
<keyword evidence="1" id="KW-0505">Motor protein</keyword>
<feature type="coiled-coil region" evidence="2">
    <location>
        <begin position="140"/>
        <end position="240"/>
    </location>
</feature>
<feature type="binding site" evidence="1">
    <location>
        <begin position="468"/>
        <end position="475"/>
    </location>
    <ligand>
        <name>ATP</name>
        <dbReference type="ChEBI" id="CHEBI:30616"/>
    </ligand>
</feature>
<dbReference type="GO" id="GO:0015630">
    <property type="term" value="C:microtubule cytoskeleton"/>
    <property type="evidence" value="ECO:0007669"/>
    <property type="project" value="TreeGrafter"/>
</dbReference>
<dbReference type="CDD" id="cd01366">
    <property type="entry name" value="KISc_C_terminal"/>
    <property type="match status" value="1"/>
</dbReference>
<keyword evidence="6" id="KW-1185">Reference proteome</keyword>
<organism evidence="5 6">
    <name type="scientific">Zygosaccharomyces mellis</name>
    <dbReference type="NCBI Taxonomy" id="42258"/>
    <lineage>
        <taxon>Eukaryota</taxon>
        <taxon>Fungi</taxon>
        <taxon>Dikarya</taxon>
        <taxon>Ascomycota</taxon>
        <taxon>Saccharomycotina</taxon>
        <taxon>Saccharomycetes</taxon>
        <taxon>Saccharomycetales</taxon>
        <taxon>Saccharomycetaceae</taxon>
        <taxon>Zygosaccharomyces</taxon>
    </lineage>
</organism>
<accession>A0A4C2DYX7</accession>
<gene>
    <name evidence="5" type="primary">KAR3</name>
    <name evidence="5" type="ORF">ZYGM_004285</name>
</gene>
<feature type="coiled-coil region" evidence="2">
    <location>
        <begin position="289"/>
        <end position="330"/>
    </location>
</feature>
<evidence type="ECO:0000313" key="5">
    <source>
        <dbReference type="EMBL" id="GCE97180.1"/>
    </source>
</evidence>